<keyword evidence="4 9" id="KW-0805">Transcription regulation</keyword>
<evidence type="ECO:0000313" key="11">
    <source>
        <dbReference type="EMBL" id="KAL1304591.1"/>
    </source>
</evidence>
<comment type="function">
    <text evidence="9">Component of the Mediator complex, a coactivator involved in the regulated transcription of nearly all RNA polymerase II-dependent genes. Mediator functions as a bridge to convey information from gene-specific regulatory proteins to the basal RNA polymerase II transcription machinery. Mediator is recruited to promoters by direct interactions with regulatory proteins and serves as a scaffold for the assembly of a functional preinitiation complex with RNA polymerase II and the general transcription factors.</text>
</comment>
<feature type="compositionally biased region" description="Low complexity" evidence="10">
    <location>
        <begin position="1008"/>
        <end position="1027"/>
    </location>
</feature>
<comment type="subcellular location">
    <subcellularLocation>
        <location evidence="1 9">Nucleus</location>
    </subcellularLocation>
</comment>
<dbReference type="Pfam" id="PF08689">
    <property type="entry name" value="Med5"/>
    <property type="match status" value="1"/>
</dbReference>
<keyword evidence="6 9" id="KW-0804">Transcription</keyword>
<comment type="subunit">
    <text evidence="9">Component of the Mediator complex.</text>
</comment>
<dbReference type="Proteomes" id="UP001562354">
    <property type="component" value="Unassembled WGS sequence"/>
</dbReference>
<evidence type="ECO:0000313" key="12">
    <source>
        <dbReference type="Proteomes" id="UP001562354"/>
    </source>
</evidence>
<name>A0ABR3PEM8_9PEZI</name>
<evidence type="ECO:0000256" key="2">
    <source>
        <dbReference type="ARBA" id="ARBA00008782"/>
    </source>
</evidence>
<dbReference type="InterPro" id="IPR014801">
    <property type="entry name" value="Mediator_Med5_fun"/>
</dbReference>
<feature type="region of interest" description="Disordered" evidence="10">
    <location>
        <begin position="936"/>
        <end position="962"/>
    </location>
</feature>
<keyword evidence="7 9" id="KW-0539">Nucleus</keyword>
<evidence type="ECO:0000256" key="10">
    <source>
        <dbReference type="SAM" id="MobiDB-lite"/>
    </source>
</evidence>
<accession>A0ABR3PEM8</accession>
<evidence type="ECO:0000256" key="8">
    <source>
        <dbReference type="ARBA" id="ARBA00031256"/>
    </source>
</evidence>
<organism evidence="11 12">
    <name type="scientific">Neodothiora populina</name>
    <dbReference type="NCBI Taxonomy" id="2781224"/>
    <lineage>
        <taxon>Eukaryota</taxon>
        <taxon>Fungi</taxon>
        <taxon>Dikarya</taxon>
        <taxon>Ascomycota</taxon>
        <taxon>Pezizomycotina</taxon>
        <taxon>Dothideomycetes</taxon>
        <taxon>Dothideomycetidae</taxon>
        <taxon>Dothideales</taxon>
        <taxon>Dothioraceae</taxon>
        <taxon>Neodothiora</taxon>
    </lineage>
</organism>
<dbReference type="RefSeq" id="XP_069200866.1">
    <property type="nucleotide sequence ID" value="XM_069348097.1"/>
</dbReference>
<keyword evidence="12" id="KW-1185">Reference proteome</keyword>
<feature type="region of interest" description="Disordered" evidence="10">
    <location>
        <begin position="1004"/>
        <end position="1027"/>
    </location>
</feature>
<evidence type="ECO:0000256" key="7">
    <source>
        <dbReference type="ARBA" id="ARBA00023242"/>
    </source>
</evidence>
<evidence type="ECO:0000256" key="4">
    <source>
        <dbReference type="ARBA" id="ARBA00023015"/>
    </source>
</evidence>
<evidence type="ECO:0000256" key="1">
    <source>
        <dbReference type="ARBA" id="ARBA00004123"/>
    </source>
</evidence>
<dbReference type="GeneID" id="95977261"/>
<dbReference type="PANTHER" id="PTHR35784">
    <property type="entry name" value="MEDIATOR OF RNA POLYMERASE II TRANSCRIPTION SUBUNIT 5"/>
    <property type="match status" value="1"/>
</dbReference>
<evidence type="ECO:0000256" key="5">
    <source>
        <dbReference type="ARBA" id="ARBA00023159"/>
    </source>
</evidence>
<proteinExistence type="inferred from homology"/>
<evidence type="ECO:0000256" key="9">
    <source>
        <dbReference type="RuleBase" id="RU364142"/>
    </source>
</evidence>
<keyword evidence="5 9" id="KW-0010">Activator</keyword>
<evidence type="ECO:0000256" key="6">
    <source>
        <dbReference type="ARBA" id="ARBA00023163"/>
    </source>
</evidence>
<sequence>MGAPVQIEDAKKQWTSLITVAFRRRIRADQLTDAFAELWHKAHLPGAVIVSLILTSGARLSSGVDPLVPAYLDEVLKVTGVEICDVLIALLAQTRYASNNSVDQNDPSAYDLLLIESVFALLLRLTVNGKQPRTAQESRRGARALAEWLTACNYHETLLQVQSEGLRAPDLSVVSALEIIATFAMSLFANQIARNDMSNPRFRDINEKMAFALNNFAALLSQWSSSQIPARLQMIARTPPFANGTPDFSMSEIATAVEDLPVSISRTDIYIYLNAALCARPLTDDLTFLSYMHSKYQSDTQSLMMDLIVSSFDAFANALHRNEPVQVLLCYRSFIANKLPLLLTSLSASLFPASGSQICIQTAMGRIDVHPYPPLSSENDGINEALRGSRQEFLHACVMHQLGTDSLFSSITGEPGSAHNARSVKYTKEGLAAQCVSNVHRVDQLVRELDAMGGNAGAISGALIETVQHLCNMKETMSLRTVCNAITRRLSLLDVIFQYAQPLDILQPLCRTLHEWSHDEDQSEFQPPYEEFASILLLVLATIHRYQLSGPDLGLTRDNFVIQLLAQMSDSIPTSKMTQEQNKHLSKWMQGLYATDEHGETNGISDETMSHCPPQAFYLLVPTLLEQSIQGCRAGYLALNTLKGGLEFLLEPFLLPALIGGLRWLTKHSWEDHGDADVLIDVLHKLLRPTSISGDAQAMHQTIIAMVAAPLERSLRELDRRVPNRKEIALLIEALKAHSHSQRSTGGSIAEITQWTSTPGGGLRQSIKDVIGNLVRWSSQSSISPVPPSYTHRMILVAIESLGADEVLEVIIEEVKAQTQIGFGSAALEVATALVCAPSHDQGNTMLPFEDNTALTSHHRRTLRQALRHKLEAPKELLSMQTEYVETLIRLGRRVDAQSAVAPINQIAMPMANLDSQDLMQDMDMNGADMTADGMNMQQQQQAQPTESMHQDNDPSAFANLGGSLDLSRAAAAGLGGVDINDHHNAVPVDLSAHLFDPGQDLDFDMTGAAGSQNNNAQNGNNNSAQNAEDDIFAGLDMGDMGDMGDDDFNFS</sequence>
<reference evidence="11 12" key="1">
    <citation type="submission" date="2024-07" db="EMBL/GenBank/DDBJ databases">
        <title>Draft sequence of the Neodothiora populina.</title>
        <authorList>
            <person name="Drown D.D."/>
            <person name="Schuette U.S."/>
            <person name="Buechlein A.B."/>
            <person name="Rusch D.R."/>
            <person name="Winton L.W."/>
            <person name="Adams G.A."/>
        </authorList>
    </citation>
    <scope>NUCLEOTIDE SEQUENCE [LARGE SCALE GENOMIC DNA]</scope>
    <source>
        <strain evidence="11 12">CPC 39397</strain>
    </source>
</reference>
<dbReference type="EMBL" id="JBFMKM010000008">
    <property type="protein sequence ID" value="KAL1304591.1"/>
    <property type="molecule type" value="Genomic_DNA"/>
</dbReference>
<protein>
    <recommendedName>
        <fullName evidence="3 9">Mediator of RNA polymerase II transcription subunit 5</fullName>
    </recommendedName>
    <alternativeName>
        <fullName evidence="8 9">Mediator complex subunit 5</fullName>
    </alternativeName>
</protein>
<dbReference type="PANTHER" id="PTHR35784:SF1">
    <property type="entry name" value="MEDIATOR OF RNA POLYMERASE II TRANSCRIPTION SUBUNIT 5"/>
    <property type="match status" value="1"/>
</dbReference>
<gene>
    <name evidence="9" type="primary">MED5</name>
    <name evidence="11" type="ORF">AAFC00_003560</name>
</gene>
<comment type="caution">
    <text evidence="11">The sequence shown here is derived from an EMBL/GenBank/DDBJ whole genome shotgun (WGS) entry which is preliminary data.</text>
</comment>
<comment type="similarity">
    <text evidence="2 9">Belongs to the Mediator complex subunit 5 family.</text>
</comment>
<evidence type="ECO:0000256" key="3">
    <source>
        <dbReference type="ARBA" id="ARBA00020628"/>
    </source>
</evidence>